<reference evidence="2" key="2">
    <citation type="submission" date="2025-08" db="UniProtKB">
        <authorList>
            <consortium name="Ensembl"/>
        </authorList>
    </citation>
    <scope>IDENTIFICATION</scope>
</reference>
<reference evidence="2" key="3">
    <citation type="submission" date="2025-09" db="UniProtKB">
        <authorList>
            <consortium name="Ensembl"/>
        </authorList>
    </citation>
    <scope>IDENTIFICATION</scope>
</reference>
<keyword evidence="3" id="KW-1185">Reference proteome</keyword>
<proteinExistence type="predicted"/>
<sequence length="70" mass="8154">MNKSAFLLVLVLGLLVLTETTIAATRRRTHISRARKPNPRRRWVLGQQKQSEFEEDVKTLLNHDLEISEE</sequence>
<protein>
    <submittedName>
        <fullName evidence="2">Uncharacterized protein</fullName>
    </submittedName>
</protein>
<dbReference type="Proteomes" id="UP000008144">
    <property type="component" value="Unassembled WGS sequence"/>
</dbReference>
<keyword evidence="1" id="KW-0732">Signal</keyword>
<dbReference type="HOGENOM" id="CLU_180895_1_1_1"/>
<name>F7AIR9_CIOIN</name>
<dbReference type="AlphaFoldDB" id="F7AIR9"/>
<feature type="chain" id="PRO_5003353199" evidence="1">
    <location>
        <begin position="24"/>
        <end position="70"/>
    </location>
</feature>
<evidence type="ECO:0000256" key="1">
    <source>
        <dbReference type="SAM" id="SignalP"/>
    </source>
</evidence>
<evidence type="ECO:0000313" key="3">
    <source>
        <dbReference type="Proteomes" id="UP000008144"/>
    </source>
</evidence>
<dbReference type="InParanoid" id="F7AIR9"/>
<dbReference type="Ensembl" id="ENSCINT00000029582.2">
    <property type="protein sequence ID" value="ENSCINP00000029336.2"/>
    <property type="gene ID" value="ENSCING00000017253.2"/>
</dbReference>
<reference evidence="3" key="1">
    <citation type="journal article" date="2002" name="Science">
        <title>The draft genome of Ciona intestinalis: insights into chordate and vertebrate origins.</title>
        <authorList>
            <person name="Dehal P."/>
            <person name="Satou Y."/>
            <person name="Campbell R.K."/>
            <person name="Chapman J."/>
            <person name="Degnan B."/>
            <person name="De Tomaso A."/>
            <person name="Davidson B."/>
            <person name="Di Gregorio A."/>
            <person name="Gelpke M."/>
            <person name="Goodstein D.M."/>
            <person name="Harafuji N."/>
            <person name="Hastings K.E."/>
            <person name="Ho I."/>
            <person name="Hotta K."/>
            <person name="Huang W."/>
            <person name="Kawashima T."/>
            <person name="Lemaire P."/>
            <person name="Martinez D."/>
            <person name="Meinertzhagen I.A."/>
            <person name="Necula S."/>
            <person name="Nonaka M."/>
            <person name="Putnam N."/>
            <person name="Rash S."/>
            <person name="Saiga H."/>
            <person name="Satake M."/>
            <person name="Terry A."/>
            <person name="Yamada L."/>
            <person name="Wang H.G."/>
            <person name="Awazu S."/>
            <person name="Azumi K."/>
            <person name="Boore J."/>
            <person name="Branno M."/>
            <person name="Chin-Bow S."/>
            <person name="DeSantis R."/>
            <person name="Doyle S."/>
            <person name="Francino P."/>
            <person name="Keys D.N."/>
            <person name="Haga S."/>
            <person name="Hayashi H."/>
            <person name="Hino K."/>
            <person name="Imai K.S."/>
            <person name="Inaba K."/>
            <person name="Kano S."/>
            <person name="Kobayashi K."/>
            <person name="Kobayashi M."/>
            <person name="Lee B.I."/>
            <person name="Makabe K.W."/>
            <person name="Manohar C."/>
            <person name="Matassi G."/>
            <person name="Medina M."/>
            <person name="Mochizuki Y."/>
            <person name="Mount S."/>
            <person name="Morishita T."/>
            <person name="Miura S."/>
            <person name="Nakayama A."/>
            <person name="Nishizaka S."/>
            <person name="Nomoto H."/>
            <person name="Ohta F."/>
            <person name="Oishi K."/>
            <person name="Rigoutsos I."/>
            <person name="Sano M."/>
            <person name="Sasaki A."/>
            <person name="Sasakura Y."/>
            <person name="Shoguchi E."/>
            <person name="Shin-i T."/>
            <person name="Spagnuolo A."/>
            <person name="Stainier D."/>
            <person name="Suzuki M.M."/>
            <person name="Tassy O."/>
            <person name="Takatori N."/>
            <person name="Tokuoka M."/>
            <person name="Yagi K."/>
            <person name="Yoshizaki F."/>
            <person name="Wada S."/>
            <person name="Zhang C."/>
            <person name="Hyatt P.D."/>
            <person name="Larimer F."/>
            <person name="Detter C."/>
            <person name="Doggett N."/>
            <person name="Glavina T."/>
            <person name="Hawkins T."/>
            <person name="Richardson P."/>
            <person name="Lucas S."/>
            <person name="Kohara Y."/>
            <person name="Levine M."/>
            <person name="Satoh N."/>
            <person name="Rokhsar D.S."/>
        </authorList>
    </citation>
    <scope>NUCLEOTIDE SEQUENCE [LARGE SCALE GENOMIC DNA]</scope>
</reference>
<feature type="signal peptide" evidence="1">
    <location>
        <begin position="1"/>
        <end position="23"/>
    </location>
</feature>
<organism evidence="2 3">
    <name type="scientific">Ciona intestinalis</name>
    <name type="common">Transparent sea squirt</name>
    <name type="synonym">Ascidia intestinalis</name>
    <dbReference type="NCBI Taxonomy" id="7719"/>
    <lineage>
        <taxon>Eukaryota</taxon>
        <taxon>Metazoa</taxon>
        <taxon>Chordata</taxon>
        <taxon>Tunicata</taxon>
        <taxon>Ascidiacea</taxon>
        <taxon>Phlebobranchia</taxon>
        <taxon>Cionidae</taxon>
        <taxon>Ciona</taxon>
    </lineage>
</organism>
<evidence type="ECO:0000313" key="2">
    <source>
        <dbReference type="Ensembl" id="ENSCINP00000029336.2"/>
    </source>
</evidence>
<accession>F7AIR9</accession>